<evidence type="ECO:0000256" key="7">
    <source>
        <dbReference type="ARBA" id="ARBA00023242"/>
    </source>
</evidence>
<feature type="compositionally biased region" description="Low complexity" evidence="10">
    <location>
        <begin position="1"/>
        <end position="27"/>
    </location>
</feature>
<dbReference type="STRING" id="9009.A0A226MC88"/>
<feature type="domain" description="Bromo" evidence="11">
    <location>
        <begin position="230"/>
        <end position="288"/>
    </location>
</feature>
<dbReference type="EMBL" id="MCFN01002402">
    <property type="protein sequence ID" value="OXB52649.1"/>
    <property type="molecule type" value="Genomic_DNA"/>
</dbReference>
<feature type="region of interest" description="Disordered" evidence="10">
    <location>
        <begin position="327"/>
        <end position="369"/>
    </location>
</feature>
<evidence type="ECO:0000256" key="8">
    <source>
        <dbReference type="PROSITE-ProRule" id="PRU00035"/>
    </source>
</evidence>
<keyword evidence="14" id="KW-1185">Reference proteome</keyword>
<dbReference type="InterPro" id="IPR019786">
    <property type="entry name" value="Zinc_finger_PHD-type_CS"/>
</dbReference>
<dbReference type="PANTHER" id="PTHR45915">
    <property type="entry name" value="TRANSCRIPTION INTERMEDIARY FACTOR"/>
    <property type="match status" value="1"/>
</dbReference>
<dbReference type="PANTHER" id="PTHR45915:SF3">
    <property type="entry name" value="E3 UBIQUITIN-PROTEIN LIGASE TRIM33"/>
    <property type="match status" value="1"/>
</dbReference>
<evidence type="ECO:0000256" key="2">
    <source>
        <dbReference type="ARBA" id="ARBA00022723"/>
    </source>
</evidence>
<evidence type="ECO:0000256" key="4">
    <source>
        <dbReference type="ARBA" id="ARBA00022833"/>
    </source>
</evidence>
<dbReference type="GO" id="GO:0000785">
    <property type="term" value="C:chromatin"/>
    <property type="evidence" value="ECO:0007669"/>
    <property type="project" value="TreeGrafter"/>
</dbReference>
<keyword evidence="6 8" id="KW-0103">Bromodomain</keyword>
<dbReference type="Proteomes" id="UP000198323">
    <property type="component" value="Unassembled WGS sequence"/>
</dbReference>
<protein>
    <recommendedName>
        <fullName evidence="15">PHD-type domain-containing protein</fullName>
    </recommendedName>
</protein>
<dbReference type="Gene3D" id="1.20.920.10">
    <property type="entry name" value="Bromodomain-like"/>
    <property type="match status" value="1"/>
</dbReference>
<keyword evidence="7" id="KW-0539">Nucleus</keyword>
<dbReference type="OrthoDB" id="1870062at2759"/>
<dbReference type="AlphaFoldDB" id="A0A226MC88"/>
<dbReference type="CDD" id="cd15624">
    <property type="entry name" value="PHD_TIF1gamma"/>
    <property type="match status" value="1"/>
</dbReference>
<feature type="compositionally biased region" description="Basic and acidic residues" evidence="10">
    <location>
        <begin position="61"/>
        <end position="70"/>
    </location>
</feature>
<evidence type="ECO:0000256" key="10">
    <source>
        <dbReference type="SAM" id="MobiDB-lite"/>
    </source>
</evidence>
<accession>A0A226MC88</accession>
<dbReference type="Pfam" id="PF00628">
    <property type="entry name" value="PHD"/>
    <property type="match status" value="1"/>
</dbReference>
<dbReference type="PROSITE" id="PS50014">
    <property type="entry name" value="BROMODOMAIN_2"/>
    <property type="match status" value="1"/>
</dbReference>
<dbReference type="PROSITE" id="PS50016">
    <property type="entry name" value="ZF_PHD_2"/>
    <property type="match status" value="1"/>
</dbReference>
<comment type="subcellular location">
    <subcellularLocation>
        <location evidence="1">Nucleus</location>
    </subcellularLocation>
</comment>
<feature type="compositionally biased region" description="Acidic residues" evidence="10">
    <location>
        <begin position="334"/>
        <end position="351"/>
    </location>
</feature>
<evidence type="ECO:0000259" key="11">
    <source>
        <dbReference type="PROSITE" id="PS50014"/>
    </source>
</evidence>
<dbReference type="SMART" id="SM00297">
    <property type="entry name" value="BROMO"/>
    <property type="match status" value="1"/>
</dbReference>
<feature type="non-terminal residue" evidence="13">
    <location>
        <position position="1"/>
    </location>
</feature>
<keyword evidence="5" id="KW-0175">Coiled coil</keyword>
<dbReference type="SUPFAM" id="SSF47370">
    <property type="entry name" value="Bromodomain"/>
    <property type="match status" value="1"/>
</dbReference>
<comment type="caution">
    <text evidence="13">The sequence shown here is derived from an EMBL/GenBank/DDBJ whole genome shotgun (WGS) entry which is preliminary data.</text>
</comment>
<dbReference type="GO" id="GO:0005634">
    <property type="term" value="C:nucleus"/>
    <property type="evidence" value="ECO:0007669"/>
    <property type="project" value="UniProtKB-SubCell"/>
</dbReference>
<proteinExistence type="predicted"/>
<organism evidence="13 14">
    <name type="scientific">Callipepla squamata</name>
    <name type="common">Scaled quail</name>
    <dbReference type="NCBI Taxonomy" id="9009"/>
    <lineage>
        <taxon>Eukaryota</taxon>
        <taxon>Metazoa</taxon>
        <taxon>Chordata</taxon>
        <taxon>Craniata</taxon>
        <taxon>Vertebrata</taxon>
        <taxon>Euteleostomi</taxon>
        <taxon>Archelosauria</taxon>
        <taxon>Archosauria</taxon>
        <taxon>Dinosauria</taxon>
        <taxon>Saurischia</taxon>
        <taxon>Theropoda</taxon>
        <taxon>Coelurosauria</taxon>
        <taxon>Aves</taxon>
        <taxon>Neognathae</taxon>
        <taxon>Galloanserae</taxon>
        <taxon>Galliformes</taxon>
        <taxon>Odontophoridae</taxon>
        <taxon>Callipepla</taxon>
    </lineage>
</organism>
<evidence type="ECO:0000256" key="3">
    <source>
        <dbReference type="ARBA" id="ARBA00022771"/>
    </source>
</evidence>
<dbReference type="InterPro" id="IPR011011">
    <property type="entry name" value="Znf_FYVE_PHD"/>
</dbReference>
<evidence type="ECO:0000256" key="9">
    <source>
        <dbReference type="PROSITE-ProRule" id="PRU00146"/>
    </source>
</evidence>
<keyword evidence="3 9" id="KW-0863">Zinc-finger</keyword>
<sequence>LSNSHTPVRPPSTSSTGSRGSCGSSGRTAEKTGVNFKSDQVKVKQEPGTEEEICSFSGAVKQEKTEDGRRSACMLSSPESSLTPPLSTNLHLESELEALGSLENHVKSEPGDLSESCKQSGHGLLNGKSPMRSLMHRSARTGGEGSNKDDDPNEDWCAVCQNGGDLLCCEKCPKVFHLTCHVPTLLSFPSGDWICTFCRDLSKPEVEYDCDNLQHSKKGKTAQGLSPVDQRIPNYYKIIKKPMDLSTVKKKLQKKHSQHYQTPEDFVADVRLIFKNCERFNEMMKVVQVYAETQEINLKADSEVAQAGKAVALYFEDKLTEIYPDRTFQPLPEFEQEEDDGEITEDSDEDFIQPRRKRLKSDERPVHIK</sequence>
<dbReference type="Pfam" id="PF00439">
    <property type="entry name" value="Bromodomain"/>
    <property type="match status" value="1"/>
</dbReference>
<dbReference type="InterPro" id="IPR019787">
    <property type="entry name" value="Znf_PHD-finger"/>
</dbReference>
<evidence type="ECO:0008006" key="15">
    <source>
        <dbReference type="Google" id="ProtNLM"/>
    </source>
</evidence>
<evidence type="ECO:0000256" key="1">
    <source>
        <dbReference type="ARBA" id="ARBA00004123"/>
    </source>
</evidence>
<name>A0A226MC88_CALSU</name>
<keyword evidence="4" id="KW-0862">Zinc</keyword>
<dbReference type="PRINTS" id="PR00503">
    <property type="entry name" value="BROMODOMAIN"/>
</dbReference>
<dbReference type="GO" id="GO:0008270">
    <property type="term" value="F:zinc ion binding"/>
    <property type="evidence" value="ECO:0007669"/>
    <property type="project" value="UniProtKB-KW"/>
</dbReference>
<feature type="region of interest" description="Disordered" evidence="10">
    <location>
        <begin position="107"/>
        <end position="132"/>
    </location>
</feature>
<feature type="domain" description="PHD-type" evidence="12">
    <location>
        <begin position="154"/>
        <end position="201"/>
    </location>
</feature>
<dbReference type="InterPro" id="IPR036427">
    <property type="entry name" value="Bromodomain-like_sf"/>
</dbReference>
<dbReference type="InterPro" id="IPR001965">
    <property type="entry name" value="Znf_PHD"/>
</dbReference>
<feature type="compositionally biased region" description="Basic and acidic residues" evidence="10">
    <location>
        <begin position="360"/>
        <end position="369"/>
    </location>
</feature>
<evidence type="ECO:0000256" key="6">
    <source>
        <dbReference type="ARBA" id="ARBA00023117"/>
    </source>
</evidence>
<gene>
    <name evidence="13" type="ORF">ASZ78_013336</name>
</gene>
<dbReference type="SMART" id="SM00249">
    <property type="entry name" value="PHD"/>
    <property type="match status" value="1"/>
</dbReference>
<dbReference type="SUPFAM" id="SSF57903">
    <property type="entry name" value="FYVE/PHD zinc finger"/>
    <property type="match status" value="1"/>
</dbReference>
<dbReference type="InterPro" id="IPR001487">
    <property type="entry name" value="Bromodomain"/>
</dbReference>
<evidence type="ECO:0000259" key="12">
    <source>
        <dbReference type="PROSITE" id="PS50016"/>
    </source>
</evidence>
<evidence type="ECO:0000256" key="5">
    <source>
        <dbReference type="ARBA" id="ARBA00023054"/>
    </source>
</evidence>
<feature type="compositionally biased region" description="Low complexity" evidence="10">
    <location>
        <begin position="75"/>
        <end position="87"/>
    </location>
</feature>
<evidence type="ECO:0000313" key="14">
    <source>
        <dbReference type="Proteomes" id="UP000198323"/>
    </source>
</evidence>
<dbReference type="InterPro" id="IPR013083">
    <property type="entry name" value="Znf_RING/FYVE/PHD"/>
</dbReference>
<evidence type="ECO:0000313" key="13">
    <source>
        <dbReference type="EMBL" id="OXB52649.1"/>
    </source>
</evidence>
<keyword evidence="2" id="KW-0479">Metal-binding</keyword>
<feature type="region of interest" description="Disordered" evidence="10">
    <location>
        <begin position="1"/>
        <end position="87"/>
    </location>
</feature>
<dbReference type="FunFam" id="3.30.40.10:FF:000123">
    <property type="entry name" value="E3 ubiquitin-protein ligase TRIM33"/>
    <property type="match status" value="1"/>
</dbReference>
<reference evidence="13 14" key="1">
    <citation type="submission" date="2016-07" db="EMBL/GenBank/DDBJ databases">
        <title>Disparate Historic Effective Population Sizes Predicted by Modern Levels of Genome Diversity for the Scaled Quail (Callipepla squamata) and the Northern Bobwhite (Colinus virginianus): Inferences from First and Second Generation Draft Genome Assemblies for Sympatric New World Quail.</title>
        <authorList>
            <person name="Oldeschulte D.L."/>
            <person name="Halley Y.A."/>
            <person name="Bhattarai E.K."/>
            <person name="Brashear W.A."/>
            <person name="Hill J."/>
            <person name="Metz R.P."/>
            <person name="Johnson C.D."/>
            <person name="Rollins D."/>
            <person name="Peterson M.J."/>
            <person name="Bickhart D.M."/>
            <person name="Decker J.E."/>
            <person name="Seabury C.M."/>
        </authorList>
    </citation>
    <scope>NUCLEOTIDE SEQUENCE [LARGE SCALE GENOMIC DNA]</scope>
    <source>
        <strain evidence="13 14">Texas</strain>
        <tissue evidence="13">Leg muscle</tissue>
    </source>
</reference>
<dbReference type="PROSITE" id="PS01359">
    <property type="entry name" value="ZF_PHD_1"/>
    <property type="match status" value="1"/>
</dbReference>
<dbReference type="Gene3D" id="3.30.40.10">
    <property type="entry name" value="Zinc/RING finger domain, C3HC4 (zinc finger)"/>
    <property type="match status" value="1"/>
</dbReference>